<gene>
    <name evidence="3" type="ORF">CBRE1094_LOCUS24217</name>
</gene>
<evidence type="ECO:0000256" key="2">
    <source>
        <dbReference type="SAM" id="SignalP"/>
    </source>
</evidence>
<name>A0A7S2H127_9EUKA</name>
<keyword evidence="2" id="KW-0732">Signal</keyword>
<evidence type="ECO:0000313" key="3">
    <source>
        <dbReference type="EMBL" id="CAD9477462.1"/>
    </source>
</evidence>
<organism evidence="3">
    <name type="scientific">Haptolina brevifila</name>
    <dbReference type="NCBI Taxonomy" id="156173"/>
    <lineage>
        <taxon>Eukaryota</taxon>
        <taxon>Haptista</taxon>
        <taxon>Haptophyta</taxon>
        <taxon>Prymnesiophyceae</taxon>
        <taxon>Prymnesiales</taxon>
        <taxon>Prymnesiaceae</taxon>
        <taxon>Haptolina</taxon>
    </lineage>
</organism>
<proteinExistence type="predicted"/>
<dbReference type="AlphaFoldDB" id="A0A7S2H127"/>
<feature type="signal peptide" evidence="2">
    <location>
        <begin position="1"/>
        <end position="20"/>
    </location>
</feature>
<reference evidence="3" key="1">
    <citation type="submission" date="2021-01" db="EMBL/GenBank/DDBJ databases">
        <authorList>
            <person name="Corre E."/>
            <person name="Pelletier E."/>
            <person name="Niang G."/>
            <person name="Scheremetjew M."/>
            <person name="Finn R."/>
            <person name="Kale V."/>
            <person name="Holt S."/>
            <person name="Cochrane G."/>
            <person name="Meng A."/>
            <person name="Brown T."/>
            <person name="Cohen L."/>
        </authorList>
    </citation>
    <scope>NUCLEOTIDE SEQUENCE</scope>
    <source>
        <strain evidence="3">UTEX LB 985</strain>
    </source>
</reference>
<dbReference type="EMBL" id="HBGU01044432">
    <property type="protein sequence ID" value="CAD9477462.1"/>
    <property type="molecule type" value="Transcribed_RNA"/>
</dbReference>
<feature type="chain" id="PRO_5031108889" evidence="2">
    <location>
        <begin position="21"/>
        <end position="266"/>
    </location>
</feature>
<feature type="region of interest" description="Disordered" evidence="1">
    <location>
        <begin position="22"/>
        <end position="66"/>
    </location>
</feature>
<accession>A0A7S2H127</accession>
<sequence length="266" mass="29195">MGAAHLSLVILATLLATSTPFSVGSLSSPPALGVRQRSRRRHYPQCCDSSSLGKGKGNGGDEGKGDISFSALRIEAEKRAAQGPGSDFGKMHMLRHTGPCHTTTPKQVVEHVLVELREGDIEQAFRFTCVPVGKRGTHKSSTDWSHRMAWEKCSIINGAPSGHFVDEEAFSQMVRSRYAALLATDEFRFLGDASSWQQKNGQAKMTAVKDYVVETKTRTGEHLLLKFRLVYDWLLYCHLVASVSITSLAVSKHFPGADDFDLSVDI</sequence>
<protein>
    <submittedName>
        <fullName evidence="3">Uncharacterized protein</fullName>
    </submittedName>
</protein>
<evidence type="ECO:0000256" key="1">
    <source>
        <dbReference type="SAM" id="MobiDB-lite"/>
    </source>
</evidence>